<evidence type="ECO:0000256" key="9">
    <source>
        <dbReference type="ARBA" id="ARBA00022692"/>
    </source>
</evidence>
<dbReference type="GO" id="GO:0008715">
    <property type="term" value="F:CDP-diacylglycerol diphosphatase activity"/>
    <property type="evidence" value="ECO:0007669"/>
    <property type="project" value="UniProtKB-EC"/>
</dbReference>
<dbReference type="PROSITE" id="PS51318">
    <property type="entry name" value="TAT"/>
    <property type="match status" value="1"/>
</dbReference>
<evidence type="ECO:0000256" key="4">
    <source>
        <dbReference type="ARBA" id="ARBA00005189"/>
    </source>
</evidence>
<reference evidence="19 20" key="1">
    <citation type="journal article" date="2004" name="Syst. Appl. Microbiol.">
        <title>Cryptoendolithic actinomycetes from antarctic sandstone rock samples: Micromonospora endolithica sp. nov. and two isolates related to Micromonospora coerulea Jensen 1932.</title>
        <authorList>
            <person name="Hirsch P."/>
            <person name="Mevs U."/>
            <person name="Kroppenstedt R.M."/>
            <person name="Schumann P."/>
            <person name="Stackebrandt E."/>
        </authorList>
    </citation>
    <scope>NUCLEOTIDE SEQUENCE [LARGE SCALE GENOMIC DNA]</scope>
    <source>
        <strain evidence="19 20">JCM 12677</strain>
    </source>
</reference>
<dbReference type="InterPro" id="IPR036265">
    <property type="entry name" value="HIT-like_sf"/>
</dbReference>
<dbReference type="Gene3D" id="3.30.428.30">
    <property type="entry name" value="HIT family - CDH-like"/>
    <property type="match status" value="1"/>
</dbReference>
<protein>
    <recommendedName>
        <fullName evidence="6">CDP-diacylglycerol diphosphatase</fullName>
        <ecNumber evidence="6">3.6.1.26</ecNumber>
    </recommendedName>
    <alternativeName>
        <fullName evidence="16">CDP-diacylglycerol phosphatidylhydrolase</fullName>
    </alternativeName>
    <alternativeName>
        <fullName evidence="17">CDP-diglyceride hydrolase</fullName>
    </alternativeName>
</protein>
<evidence type="ECO:0000256" key="6">
    <source>
        <dbReference type="ARBA" id="ARBA00012375"/>
    </source>
</evidence>
<dbReference type="OrthoDB" id="481399at2"/>
<accession>A0A3A9ZHC7</accession>
<keyword evidence="10 19" id="KW-0378">Hydrolase</keyword>
<dbReference type="GO" id="GO:0005886">
    <property type="term" value="C:plasma membrane"/>
    <property type="evidence" value="ECO:0007669"/>
    <property type="project" value="UniProtKB-SubCell"/>
</dbReference>
<dbReference type="EC" id="3.6.1.26" evidence="6"/>
<evidence type="ECO:0000256" key="8">
    <source>
        <dbReference type="ARBA" id="ARBA00022516"/>
    </source>
</evidence>
<evidence type="ECO:0000256" key="17">
    <source>
        <dbReference type="ARBA" id="ARBA00032892"/>
    </source>
</evidence>
<name>A0A3A9ZHC7_9ACTN</name>
<dbReference type="Pfam" id="PF02611">
    <property type="entry name" value="CDH"/>
    <property type="match status" value="1"/>
</dbReference>
<dbReference type="UniPathway" id="UPA00609">
    <property type="reaction ID" value="UER00664"/>
</dbReference>
<evidence type="ECO:0000313" key="19">
    <source>
        <dbReference type="EMBL" id="RKN47683.1"/>
    </source>
</evidence>
<feature type="compositionally biased region" description="Low complexity" evidence="18">
    <location>
        <begin position="56"/>
        <end position="65"/>
    </location>
</feature>
<sequence length="306" mass="32355">MEHTRPTEGLRRRQFVRLSGTAGATGLLGLMGAGRALADGGGEHQAPEPAPPAPDGPGATTCPTPSTLCGYPSDTGGRYDLWDRVQVCEGTKTGPPFPQCLRTTPTYVILNGGSGSNHDYLLVPSCRISGIECPFITTAAAPNYWLEAWNNAQPGQPGHVVYPNIGLGINSADPSIRQQDQLHIHLAGIHSGIQTQLNNYDATITNTPSRWRNQIVPIWGLTSAGNPAPRSYRVLHVGNLNTNLFRLLLDSVVRPTGAAMSAQILAVTPRLIGNGGFYVLNSEPGLPVPPGQPGGTGTVDFLLAYA</sequence>
<evidence type="ECO:0000313" key="20">
    <source>
        <dbReference type="Proteomes" id="UP000281726"/>
    </source>
</evidence>
<dbReference type="InterPro" id="IPR003763">
    <property type="entry name" value="CDP-diacylglyc_Pase"/>
</dbReference>
<evidence type="ECO:0000256" key="11">
    <source>
        <dbReference type="ARBA" id="ARBA00022989"/>
    </source>
</evidence>
<comment type="pathway">
    <text evidence="3">Phospholipid metabolism; CDP-diacylglycerol degradation; phosphatidate from CDP-diacylglycerol: step 1/1.</text>
</comment>
<comment type="similarity">
    <text evidence="5">Belongs to the Cdh family.</text>
</comment>
<comment type="pathway">
    <text evidence="4">Lipid metabolism.</text>
</comment>
<keyword evidence="11" id="KW-1133">Transmembrane helix</keyword>
<keyword evidence="8" id="KW-0444">Lipid biosynthesis</keyword>
<keyword evidence="7" id="KW-1003">Cell membrane</keyword>
<comment type="caution">
    <text evidence="19">The sequence shown here is derived from an EMBL/GenBank/DDBJ whole genome shotgun (WGS) entry which is preliminary data.</text>
</comment>
<dbReference type="GO" id="GO:0046342">
    <property type="term" value="P:CDP-diacylglycerol catabolic process"/>
    <property type="evidence" value="ECO:0007669"/>
    <property type="project" value="UniProtKB-UniPathway"/>
</dbReference>
<evidence type="ECO:0000256" key="16">
    <source>
        <dbReference type="ARBA" id="ARBA00032888"/>
    </source>
</evidence>
<organism evidence="19 20">
    <name type="scientific">Micromonospora endolithica</name>
    <dbReference type="NCBI Taxonomy" id="230091"/>
    <lineage>
        <taxon>Bacteria</taxon>
        <taxon>Bacillati</taxon>
        <taxon>Actinomycetota</taxon>
        <taxon>Actinomycetes</taxon>
        <taxon>Micromonosporales</taxon>
        <taxon>Micromonosporaceae</taxon>
        <taxon>Micromonospora</taxon>
    </lineage>
</organism>
<evidence type="ECO:0000256" key="1">
    <source>
        <dbReference type="ARBA" id="ARBA00001007"/>
    </source>
</evidence>
<keyword evidence="9" id="KW-0812">Transmembrane</keyword>
<evidence type="ECO:0000256" key="10">
    <source>
        <dbReference type="ARBA" id="ARBA00022801"/>
    </source>
</evidence>
<keyword evidence="12" id="KW-0443">Lipid metabolism</keyword>
<evidence type="ECO:0000256" key="14">
    <source>
        <dbReference type="ARBA" id="ARBA00023209"/>
    </source>
</evidence>
<evidence type="ECO:0000256" key="13">
    <source>
        <dbReference type="ARBA" id="ARBA00023136"/>
    </source>
</evidence>
<keyword evidence="15" id="KW-1208">Phospholipid metabolism</keyword>
<evidence type="ECO:0000256" key="7">
    <source>
        <dbReference type="ARBA" id="ARBA00022475"/>
    </source>
</evidence>
<dbReference type="GO" id="GO:0008654">
    <property type="term" value="P:phospholipid biosynthetic process"/>
    <property type="evidence" value="ECO:0007669"/>
    <property type="project" value="UniProtKB-KW"/>
</dbReference>
<comment type="subcellular location">
    <subcellularLocation>
        <location evidence="2">Cell membrane</location>
        <topology evidence="2">Single-pass membrane protein</topology>
    </subcellularLocation>
</comment>
<dbReference type="SUPFAM" id="SSF54197">
    <property type="entry name" value="HIT-like"/>
    <property type="match status" value="1"/>
</dbReference>
<evidence type="ECO:0000256" key="5">
    <source>
        <dbReference type="ARBA" id="ARBA00006435"/>
    </source>
</evidence>
<dbReference type="AlphaFoldDB" id="A0A3A9ZHC7"/>
<dbReference type="Proteomes" id="UP000281726">
    <property type="component" value="Unassembled WGS sequence"/>
</dbReference>
<proteinExistence type="inferred from homology"/>
<keyword evidence="20" id="KW-1185">Reference proteome</keyword>
<dbReference type="EMBL" id="RBAK01000004">
    <property type="protein sequence ID" value="RKN47683.1"/>
    <property type="molecule type" value="Genomic_DNA"/>
</dbReference>
<dbReference type="RefSeq" id="WP_120728610.1">
    <property type="nucleotide sequence ID" value="NZ_RBAK01000004.1"/>
</dbReference>
<evidence type="ECO:0000256" key="2">
    <source>
        <dbReference type="ARBA" id="ARBA00004162"/>
    </source>
</evidence>
<dbReference type="InterPro" id="IPR006311">
    <property type="entry name" value="TAT_signal"/>
</dbReference>
<evidence type="ECO:0000256" key="3">
    <source>
        <dbReference type="ARBA" id="ARBA00004927"/>
    </source>
</evidence>
<keyword evidence="13" id="KW-0472">Membrane</keyword>
<evidence type="ECO:0000256" key="18">
    <source>
        <dbReference type="SAM" id="MobiDB-lite"/>
    </source>
</evidence>
<evidence type="ECO:0000256" key="12">
    <source>
        <dbReference type="ARBA" id="ARBA00023098"/>
    </source>
</evidence>
<comment type="catalytic activity">
    <reaction evidence="1">
        <text>a CDP-1,2-diacyl-sn-glycerol + H2O = a 1,2-diacyl-sn-glycero-3-phosphate + CMP + 2 H(+)</text>
        <dbReference type="Rhea" id="RHEA:15221"/>
        <dbReference type="ChEBI" id="CHEBI:15377"/>
        <dbReference type="ChEBI" id="CHEBI:15378"/>
        <dbReference type="ChEBI" id="CHEBI:58332"/>
        <dbReference type="ChEBI" id="CHEBI:58608"/>
        <dbReference type="ChEBI" id="CHEBI:60377"/>
        <dbReference type="EC" id="3.6.1.26"/>
    </reaction>
</comment>
<gene>
    <name evidence="19" type="ORF">D7223_13090</name>
</gene>
<evidence type="ECO:0000256" key="15">
    <source>
        <dbReference type="ARBA" id="ARBA00023264"/>
    </source>
</evidence>
<keyword evidence="14" id="KW-0594">Phospholipid biosynthesis</keyword>
<feature type="region of interest" description="Disordered" evidence="18">
    <location>
        <begin position="35"/>
        <end position="65"/>
    </location>
</feature>